<dbReference type="STRING" id="6265.A0A0B2VED6"/>
<evidence type="ECO:0000259" key="1">
    <source>
        <dbReference type="Pfam" id="PF23309"/>
    </source>
</evidence>
<reference evidence="2 3" key="1">
    <citation type="submission" date="2014-11" db="EMBL/GenBank/DDBJ databases">
        <title>Genetic blueprint of the zoonotic pathogen Toxocara canis.</title>
        <authorList>
            <person name="Zhu X.-Q."/>
            <person name="Korhonen P.K."/>
            <person name="Cai H."/>
            <person name="Young N.D."/>
            <person name="Nejsum P."/>
            <person name="von Samson-Himmelstjerna G."/>
            <person name="Boag P.R."/>
            <person name="Tan P."/>
            <person name="Li Q."/>
            <person name="Min J."/>
            <person name="Yang Y."/>
            <person name="Wang X."/>
            <person name="Fang X."/>
            <person name="Hall R.S."/>
            <person name="Hofmann A."/>
            <person name="Sternberg P.W."/>
            <person name="Jex A.R."/>
            <person name="Gasser R.B."/>
        </authorList>
    </citation>
    <scope>NUCLEOTIDE SEQUENCE [LARGE SCALE GENOMIC DNA]</scope>
    <source>
        <strain evidence="2">PN_DK_2014</strain>
    </source>
</reference>
<sequence>PRRLFDALSGRLPQFVYDPDTGVTFEAWCRPYEDIFTVNCAILGDATRVRLLLQKLDAPVYEKYANYILPTAPLDVSFAESADLLTSLFEPQQSLFNAGYACMKLAKEPTEDFVIYAGRFNRECAKVRLGTCTYDQFKCL</sequence>
<proteinExistence type="predicted"/>
<feature type="non-terminal residue" evidence="2">
    <location>
        <position position="1"/>
    </location>
</feature>
<dbReference type="AlphaFoldDB" id="A0A0B2VED6"/>
<dbReference type="OMA" id="WHRRHED"/>
<dbReference type="EMBL" id="JPKZ01001445">
    <property type="protein sequence ID" value="KHN81901.1"/>
    <property type="molecule type" value="Genomic_DNA"/>
</dbReference>
<protein>
    <recommendedName>
        <fullName evidence="1">DUF7083 domain-containing protein</fullName>
    </recommendedName>
</protein>
<feature type="non-terminal residue" evidence="2">
    <location>
        <position position="140"/>
    </location>
</feature>
<accession>A0A0B2VED6</accession>
<evidence type="ECO:0000313" key="3">
    <source>
        <dbReference type="Proteomes" id="UP000031036"/>
    </source>
</evidence>
<evidence type="ECO:0000313" key="2">
    <source>
        <dbReference type="EMBL" id="KHN81901.1"/>
    </source>
</evidence>
<gene>
    <name evidence="2" type="ORF">Tcan_01230</name>
</gene>
<comment type="caution">
    <text evidence="2">The sequence shown here is derived from an EMBL/GenBank/DDBJ whole genome shotgun (WGS) entry which is preliminary data.</text>
</comment>
<feature type="domain" description="DUF7083" evidence="1">
    <location>
        <begin position="5"/>
        <end position="91"/>
    </location>
</feature>
<keyword evidence="3" id="KW-1185">Reference proteome</keyword>
<dbReference type="InterPro" id="IPR055510">
    <property type="entry name" value="DUF7083"/>
</dbReference>
<dbReference type="Proteomes" id="UP000031036">
    <property type="component" value="Unassembled WGS sequence"/>
</dbReference>
<name>A0A0B2VED6_TOXCA</name>
<organism evidence="2 3">
    <name type="scientific">Toxocara canis</name>
    <name type="common">Canine roundworm</name>
    <dbReference type="NCBI Taxonomy" id="6265"/>
    <lineage>
        <taxon>Eukaryota</taxon>
        <taxon>Metazoa</taxon>
        <taxon>Ecdysozoa</taxon>
        <taxon>Nematoda</taxon>
        <taxon>Chromadorea</taxon>
        <taxon>Rhabditida</taxon>
        <taxon>Spirurina</taxon>
        <taxon>Ascaridomorpha</taxon>
        <taxon>Ascaridoidea</taxon>
        <taxon>Toxocaridae</taxon>
        <taxon>Toxocara</taxon>
    </lineage>
</organism>
<dbReference type="OrthoDB" id="5856985at2759"/>
<dbReference type="Pfam" id="PF23309">
    <property type="entry name" value="DUF7083"/>
    <property type="match status" value="1"/>
</dbReference>